<dbReference type="Proteomes" id="UP000193560">
    <property type="component" value="Unassembled WGS sequence"/>
</dbReference>
<protein>
    <recommendedName>
        <fullName evidence="4">Mitochondrial zinc maintenance protein 1, mitochondrial</fullName>
    </recommendedName>
</protein>
<evidence type="ECO:0000313" key="10">
    <source>
        <dbReference type="EMBL" id="ORZ05587.1"/>
    </source>
</evidence>
<dbReference type="OrthoDB" id="529194at2759"/>
<evidence type="ECO:0000256" key="6">
    <source>
        <dbReference type="ARBA" id="ARBA00023128"/>
    </source>
</evidence>
<keyword evidence="7" id="KW-0143">Chaperone</keyword>
<evidence type="ECO:0000256" key="4">
    <source>
        <dbReference type="ARBA" id="ARBA00015108"/>
    </source>
</evidence>
<evidence type="ECO:0000256" key="8">
    <source>
        <dbReference type="ARBA" id="ARBA00025268"/>
    </source>
</evidence>
<dbReference type="STRING" id="90262.A0A1X2HYX1"/>
<feature type="compositionally biased region" description="Low complexity" evidence="9">
    <location>
        <begin position="116"/>
        <end position="128"/>
    </location>
</feature>
<dbReference type="AlphaFoldDB" id="A0A1X2HYX1"/>
<comment type="caution">
    <text evidence="10">The sequence shown here is derived from an EMBL/GenBank/DDBJ whole genome shotgun (WGS) entry which is preliminary data.</text>
</comment>
<sequence>MSTSPSKQAAITAYRQLLKTQRQVFGNDLRAIQAAQKETHARFMQFKDETNTDILDEKLALANQVATLLKQNVVQGESKDGERFKLNITKDTELGDNDSIKNSKNIHRKGKKRSSKAGAASACCGGAH</sequence>
<dbReference type="CDD" id="cd20267">
    <property type="entry name" value="Complex1_LYR_LYRM7"/>
    <property type="match status" value="1"/>
</dbReference>
<evidence type="ECO:0000256" key="7">
    <source>
        <dbReference type="ARBA" id="ARBA00023186"/>
    </source>
</evidence>
<evidence type="ECO:0000256" key="9">
    <source>
        <dbReference type="SAM" id="MobiDB-lite"/>
    </source>
</evidence>
<organism evidence="10 11">
    <name type="scientific">Absidia repens</name>
    <dbReference type="NCBI Taxonomy" id="90262"/>
    <lineage>
        <taxon>Eukaryota</taxon>
        <taxon>Fungi</taxon>
        <taxon>Fungi incertae sedis</taxon>
        <taxon>Mucoromycota</taxon>
        <taxon>Mucoromycotina</taxon>
        <taxon>Mucoromycetes</taxon>
        <taxon>Mucorales</taxon>
        <taxon>Cunninghamellaceae</taxon>
        <taxon>Absidia</taxon>
    </lineage>
</organism>
<dbReference type="EMBL" id="MCGE01000043">
    <property type="protein sequence ID" value="ORZ05587.1"/>
    <property type="molecule type" value="Genomic_DNA"/>
</dbReference>
<keyword evidence="11" id="KW-1185">Reference proteome</keyword>
<reference evidence="10 11" key="1">
    <citation type="submission" date="2016-07" db="EMBL/GenBank/DDBJ databases">
        <title>Pervasive Adenine N6-methylation of Active Genes in Fungi.</title>
        <authorList>
            <consortium name="DOE Joint Genome Institute"/>
            <person name="Mondo S.J."/>
            <person name="Dannebaum R.O."/>
            <person name="Kuo R.C."/>
            <person name="Labutti K."/>
            <person name="Haridas S."/>
            <person name="Kuo A."/>
            <person name="Salamov A."/>
            <person name="Ahrendt S.R."/>
            <person name="Lipzen A."/>
            <person name="Sullivan W."/>
            <person name="Andreopoulos W.B."/>
            <person name="Clum A."/>
            <person name="Lindquist E."/>
            <person name="Daum C."/>
            <person name="Ramamoorthy G.K."/>
            <person name="Gryganskyi A."/>
            <person name="Culley D."/>
            <person name="Magnuson J.K."/>
            <person name="James T.Y."/>
            <person name="O'Malley M.A."/>
            <person name="Stajich J.E."/>
            <person name="Spatafora J.W."/>
            <person name="Visel A."/>
            <person name="Grigoriev I.V."/>
        </authorList>
    </citation>
    <scope>NUCLEOTIDE SEQUENCE [LARGE SCALE GENOMIC DNA]</scope>
    <source>
        <strain evidence="10 11">NRRL 1336</strain>
    </source>
</reference>
<comment type="subunit">
    <text evidence="3">Interacts with RIP1.</text>
</comment>
<feature type="compositionally biased region" description="Basic residues" evidence="9">
    <location>
        <begin position="104"/>
        <end position="115"/>
    </location>
</feature>
<keyword evidence="5" id="KW-0809">Transit peptide</keyword>
<comment type="function">
    <text evidence="8">Assembly factor required for Rieske Fe-S protein RIP1 incorporation into the cytochrome b-c1 (CIII) complex. Functions as a chaperone, binding to this subunit within the mitochondrial matrix and stabilizing it prior to its translocation and insertion into the late CIII dimeric intermediate within the mitochondrial inner membrane. Modulates the mitochondrial matrix zinc pool.</text>
</comment>
<dbReference type="PANTHER" id="PTHR46749">
    <property type="entry name" value="COMPLEX III ASSEMBLY FACTOR LYRM7"/>
    <property type="match status" value="1"/>
</dbReference>
<comment type="subcellular location">
    <subcellularLocation>
        <location evidence="1">Mitochondrion matrix</location>
    </subcellularLocation>
</comment>
<evidence type="ECO:0000256" key="1">
    <source>
        <dbReference type="ARBA" id="ARBA00004305"/>
    </source>
</evidence>
<evidence type="ECO:0000313" key="11">
    <source>
        <dbReference type="Proteomes" id="UP000193560"/>
    </source>
</evidence>
<evidence type="ECO:0000256" key="2">
    <source>
        <dbReference type="ARBA" id="ARBA00009949"/>
    </source>
</evidence>
<dbReference type="GO" id="GO:0034551">
    <property type="term" value="P:mitochondrial respiratory chain complex III assembly"/>
    <property type="evidence" value="ECO:0007669"/>
    <property type="project" value="InterPro"/>
</dbReference>
<keyword evidence="6" id="KW-0496">Mitochondrion</keyword>
<proteinExistence type="inferred from homology"/>
<dbReference type="PANTHER" id="PTHR46749:SF1">
    <property type="entry name" value="COMPLEX III ASSEMBLY FACTOR LYRM7"/>
    <property type="match status" value="1"/>
</dbReference>
<accession>A0A1X2HYX1</accession>
<dbReference type="InterPro" id="IPR045298">
    <property type="entry name" value="Complex1_LYR_LYRM7"/>
</dbReference>
<evidence type="ECO:0000256" key="5">
    <source>
        <dbReference type="ARBA" id="ARBA00022946"/>
    </source>
</evidence>
<feature type="region of interest" description="Disordered" evidence="9">
    <location>
        <begin position="91"/>
        <end position="128"/>
    </location>
</feature>
<dbReference type="GO" id="GO:0005759">
    <property type="term" value="C:mitochondrial matrix"/>
    <property type="evidence" value="ECO:0007669"/>
    <property type="project" value="UniProtKB-SubCell"/>
</dbReference>
<dbReference type="GO" id="GO:0044183">
    <property type="term" value="F:protein folding chaperone"/>
    <property type="evidence" value="ECO:0007669"/>
    <property type="project" value="TreeGrafter"/>
</dbReference>
<comment type="similarity">
    <text evidence="2">Belongs to the complex I LYR family. MZM1 subfamily.</text>
</comment>
<feature type="compositionally biased region" description="Basic and acidic residues" evidence="9">
    <location>
        <begin position="91"/>
        <end position="101"/>
    </location>
</feature>
<name>A0A1X2HYX1_9FUNG</name>
<evidence type="ECO:0000256" key="3">
    <source>
        <dbReference type="ARBA" id="ARBA00011589"/>
    </source>
</evidence>
<gene>
    <name evidence="10" type="ORF">BCR42DRAFT_427930</name>
</gene>
<dbReference type="InterPro" id="IPR050435">
    <property type="entry name" value="MZM1/LYRM7"/>
</dbReference>